<dbReference type="AlphaFoldDB" id="A0A1H6LIH1"/>
<feature type="transmembrane region" description="Helical" evidence="1">
    <location>
        <begin position="6"/>
        <end position="25"/>
    </location>
</feature>
<dbReference type="InterPro" id="IPR025363">
    <property type="entry name" value="DUF4267"/>
</dbReference>
<dbReference type="EMBL" id="LT629971">
    <property type="protein sequence ID" value="SEH88239.1"/>
    <property type="molecule type" value="Genomic_DNA"/>
</dbReference>
<dbReference type="RefSeq" id="WP_083409677.1">
    <property type="nucleotide sequence ID" value="NZ_LT629971.1"/>
</dbReference>
<organism evidence="2 3">
    <name type="scientific">Mycolicibacterium rutilum</name>
    <name type="common">Mycobacterium rutilum</name>
    <dbReference type="NCBI Taxonomy" id="370526"/>
    <lineage>
        <taxon>Bacteria</taxon>
        <taxon>Bacillati</taxon>
        <taxon>Actinomycetota</taxon>
        <taxon>Actinomycetes</taxon>
        <taxon>Mycobacteriales</taxon>
        <taxon>Mycobacteriaceae</taxon>
        <taxon>Mycolicibacterium</taxon>
    </lineage>
</organism>
<dbReference type="OrthoDB" id="119790at2"/>
<keyword evidence="3" id="KW-1185">Reference proteome</keyword>
<gene>
    <name evidence="2" type="ORF">SAMN04489835_5241</name>
</gene>
<evidence type="ECO:0000313" key="3">
    <source>
        <dbReference type="Proteomes" id="UP000182915"/>
    </source>
</evidence>
<sequence>MHTTALVITLVACIAIIAIGGRFLLQPRQATVAFGIAADNIRGLTAIKGVRDITSGLVLLVIWAAAGPGPLGWTLLAASLTPIADAAIVLTNGGKLSAALGIHGLTAALLIAAGLVLALGISV</sequence>
<keyword evidence="1" id="KW-1133">Transmembrane helix</keyword>
<keyword evidence="1" id="KW-0812">Transmembrane</keyword>
<evidence type="ECO:0000256" key="1">
    <source>
        <dbReference type="SAM" id="Phobius"/>
    </source>
</evidence>
<keyword evidence="1" id="KW-0472">Membrane</keyword>
<protein>
    <recommendedName>
        <fullName evidence="4">DUF4267 domain-containing protein</fullName>
    </recommendedName>
</protein>
<proteinExistence type="predicted"/>
<dbReference type="STRING" id="370526.SAMN04489835_5241"/>
<reference evidence="3" key="1">
    <citation type="submission" date="2016-10" db="EMBL/GenBank/DDBJ databases">
        <authorList>
            <person name="Varghese N."/>
            <person name="Submissions S."/>
        </authorList>
    </citation>
    <scope>NUCLEOTIDE SEQUENCE [LARGE SCALE GENOMIC DNA]</scope>
    <source>
        <strain evidence="3">DSM 45405</strain>
    </source>
</reference>
<name>A0A1H6LIH1_MYCRU</name>
<accession>A0A1H6LIH1</accession>
<dbReference type="Proteomes" id="UP000182915">
    <property type="component" value="Chromosome I"/>
</dbReference>
<feature type="transmembrane region" description="Helical" evidence="1">
    <location>
        <begin position="98"/>
        <end position="121"/>
    </location>
</feature>
<evidence type="ECO:0008006" key="4">
    <source>
        <dbReference type="Google" id="ProtNLM"/>
    </source>
</evidence>
<evidence type="ECO:0000313" key="2">
    <source>
        <dbReference type="EMBL" id="SEH88239.1"/>
    </source>
</evidence>
<dbReference type="Pfam" id="PF14087">
    <property type="entry name" value="DUF4267"/>
    <property type="match status" value="1"/>
</dbReference>